<dbReference type="Gene3D" id="3.90.1470.20">
    <property type="match status" value="1"/>
</dbReference>
<gene>
    <name evidence="2" type="ORF">BA724_00940</name>
</gene>
<dbReference type="OrthoDB" id="9804940at2"/>
<evidence type="ECO:0000256" key="1">
    <source>
        <dbReference type="ARBA" id="ARBA00022801"/>
    </source>
</evidence>
<dbReference type="Gene3D" id="3.40.50.1000">
    <property type="entry name" value="HAD superfamily/HAD-like"/>
    <property type="match status" value="1"/>
</dbReference>
<keyword evidence="3" id="KW-1185">Reference proteome</keyword>
<dbReference type="InterPro" id="IPR023214">
    <property type="entry name" value="HAD_sf"/>
</dbReference>
<dbReference type="Pfam" id="PF12710">
    <property type="entry name" value="HAD"/>
    <property type="match status" value="1"/>
</dbReference>
<organism evidence="2 3">
    <name type="scientific">Domibacillus iocasae</name>
    <dbReference type="NCBI Taxonomy" id="1714016"/>
    <lineage>
        <taxon>Bacteria</taxon>
        <taxon>Bacillati</taxon>
        <taxon>Bacillota</taxon>
        <taxon>Bacilli</taxon>
        <taxon>Bacillales</taxon>
        <taxon>Bacillaceae</taxon>
        <taxon>Domibacillus</taxon>
    </lineage>
</organism>
<evidence type="ECO:0000313" key="2">
    <source>
        <dbReference type="EMBL" id="OES46655.1"/>
    </source>
</evidence>
<dbReference type="NCBIfam" id="TIGR01488">
    <property type="entry name" value="HAD-SF-IB"/>
    <property type="match status" value="1"/>
</dbReference>
<comment type="caution">
    <text evidence="2">The sequence shown here is derived from an EMBL/GenBank/DDBJ whole genome shotgun (WGS) entry which is preliminary data.</text>
</comment>
<dbReference type="RefSeq" id="WP_069936818.1">
    <property type="nucleotide sequence ID" value="NZ_MAMP01000001.1"/>
</dbReference>
<dbReference type="InterPro" id="IPR036412">
    <property type="entry name" value="HAD-like_sf"/>
</dbReference>
<dbReference type="InterPro" id="IPR006384">
    <property type="entry name" value="HAD_hydro_PyrdxlP_Pase-like"/>
</dbReference>
<proteinExistence type="predicted"/>
<dbReference type="Proteomes" id="UP000095658">
    <property type="component" value="Unassembled WGS sequence"/>
</dbReference>
<dbReference type="GO" id="GO:0016791">
    <property type="term" value="F:phosphatase activity"/>
    <property type="evidence" value="ECO:0007669"/>
    <property type="project" value="InterPro"/>
</dbReference>
<dbReference type="InterPro" id="IPR050849">
    <property type="entry name" value="HAD-like_hydrolase_phosphatase"/>
</dbReference>
<dbReference type="NCBIfam" id="TIGR01489">
    <property type="entry name" value="DKMTPPase-SF"/>
    <property type="match status" value="1"/>
</dbReference>
<dbReference type="EMBL" id="MAMP01000001">
    <property type="protein sequence ID" value="OES46655.1"/>
    <property type="molecule type" value="Genomic_DNA"/>
</dbReference>
<dbReference type="SUPFAM" id="SSF56784">
    <property type="entry name" value="HAD-like"/>
    <property type="match status" value="1"/>
</dbReference>
<dbReference type="PANTHER" id="PTHR28181:SF2">
    <property type="entry name" value="PHOSPHORIC MONOESTER HYDROLASE"/>
    <property type="match status" value="1"/>
</dbReference>
<sequence>MTKWAFVSDFDGTISKRDFYWLVIDTYFPEGRDLYPKWKSGEWKDIDFLAKVFASIHQNEEQITKDILSIPIDEDVPDFVCAVQEAGGDFYILSAGTDYYIKPIVENRGLKNVTVLSNKGVYRDQNIHLDIDPAHWSYSERYGIDKATVIKRLKEEYDVVYFAGDSEPDSHPAVFADRTYAKEALPDILDEKRVPYVKFDRFNDIKKDLIKEGRLTK</sequence>
<reference evidence="2 3" key="1">
    <citation type="submission" date="2016-06" db="EMBL/GenBank/DDBJ databases">
        <title>Domibacillus iocasae genome sequencing.</title>
        <authorList>
            <person name="Verma A."/>
            <person name="Pal Y."/>
            <person name="Ojha A.K."/>
            <person name="Krishnamurthi S."/>
        </authorList>
    </citation>
    <scope>NUCLEOTIDE SEQUENCE [LARGE SCALE GENOMIC DNA]</scope>
    <source>
        <strain evidence="2 3">DSM 29979</strain>
    </source>
</reference>
<protein>
    <submittedName>
        <fullName evidence="2">2,3-diketo-5-methylthio-1-phosphopentane phosphatase</fullName>
    </submittedName>
</protein>
<dbReference type="AlphaFoldDB" id="A0A1E7DUG2"/>
<dbReference type="STRING" id="1714016.BA724_00940"/>
<evidence type="ECO:0000313" key="3">
    <source>
        <dbReference type="Proteomes" id="UP000095658"/>
    </source>
</evidence>
<keyword evidence="1" id="KW-0378">Hydrolase</keyword>
<dbReference type="PANTHER" id="PTHR28181">
    <property type="entry name" value="UPF0655 PROTEIN YCR015C"/>
    <property type="match status" value="1"/>
</dbReference>
<accession>A0A1E7DUG2</accession>
<name>A0A1E7DUG2_9BACI</name>